<evidence type="ECO:0000313" key="3">
    <source>
        <dbReference type="EMBL" id="CUR58457.1"/>
    </source>
</evidence>
<dbReference type="SMART" id="SM00893">
    <property type="entry name" value="ETF"/>
    <property type="match status" value="1"/>
</dbReference>
<proteinExistence type="inferred from homology"/>
<evidence type="ECO:0000259" key="2">
    <source>
        <dbReference type="SMART" id="SM00893"/>
    </source>
</evidence>
<dbReference type="GO" id="GO:0009055">
    <property type="term" value="F:electron transfer activity"/>
    <property type="evidence" value="ECO:0007669"/>
    <property type="project" value="InterPro"/>
</dbReference>
<dbReference type="SUPFAM" id="SSF52467">
    <property type="entry name" value="DHS-like NAD/FAD-binding domain"/>
    <property type="match status" value="1"/>
</dbReference>
<dbReference type="Pfam" id="PF01012">
    <property type="entry name" value="ETF"/>
    <property type="match status" value="1"/>
</dbReference>
<dbReference type="SUPFAM" id="SSF52402">
    <property type="entry name" value="Adenine nucleotide alpha hydrolases-like"/>
    <property type="match status" value="1"/>
</dbReference>
<accession>A0A2P2C907</accession>
<protein>
    <submittedName>
        <fullName evidence="3">Putative Electron transfer flavoprotein subunit alpha</fullName>
    </submittedName>
</protein>
<feature type="domain" description="Electron transfer flavoprotein alpha/beta-subunit N-terminal" evidence="2">
    <location>
        <begin position="4"/>
        <end position="177"/>
    </location>
</feature>
<gene>
    <name evidence="3" type="ORF">NOCA250065</name>
</gene>
<organism evidence="3">
    <name type="scientific">metagenome</name>
    <dbReference type="NCBI Taxonomy" id="256318"/>
    <lineage>
        <taxon>unclassified sequences</taxon>
        <taxon>metagenomes</taxon>
    </lineage>
</organism>
<sequence>MTTGWVVFETTNVQNATELLTHSRRCLDHTVAVVVGPLDDELVKTLGAYGAAEIWHADPGQRLAAAPVAAALAAKAGESAPDLVLLGRSSNDRDLAGRLAARLGVQLLANAQAVRVHGDGVETEREIVGGTMIASARATSTPVIVSMLPKTVEPATGGAHAPVVVTLELPANSEVDATIAKSHVEVREDIPLGGASIVVSGGLGLGSKEGYALVEQLGRLLGAATGASRAIVDAGWVPYAKQVGQTGETVKPDVYIACGISGAIQHLTGMKESKTIIAINKDAEAPIFAVANLGVVGDVHEVLPQVIAALEARRG</sequence>
<dbReference type="Gene3D" id="3.40.50.1220">
    <property type="entry name" value="TPP-binding domain"/>
    <property type="match status" value="1"/>
</dbReference>
<comment type="similarity">
    <text evidence="1">Belongs to the ETF alpha-subunit/FixB family.</text>
</comment>
<dbReference type="Pfam" id="PF00766">
    <property type="entry name" value="ETF_alpha"/>
    <property type="match status" value="1"/>
</dbReference>
<dbReference type="GO" id="GO:0033539">
    <property type="term" value="P:fatty acid beta-oxidation using acyl-CoA dehydrogenase"/>
    <property type="evidence" value="ECO:0007669"/>
    <property type="project" value="TreeGrafter"/>
</dbReference>
<dbReference type="InterPro" id="IPR014730">
    <property type="entry name" value="ETF_a/b_N"/>
</dbReference>
<dbReference type="GO" id="GO:0050660">
    <property type="term" value="F:flavin adenine dinucleotide binding"/>
    <property type="evidence" value="ECO:0007669"/>
    <property type="project" value="InterPro"/>
</dbReference>
<evidence type="ECO:0000256" key="1">
    <source>
        <dbReference type="ARBA" id="ARBA00005817"/>
    </source>
</evidence>
<dbReference type="Gene3D" id="3.40.50.620">
    <property type="entry name" value="HUPs"/>
    <property type="match status" value="1"/>
</dbReference>
<dbReference type="InterPro" id="IPR029035">
    <property type="entry name" value="DHS-like_NAD/FAD-binding_dom"/>
</dbReference>
<dbReference type="InterPro" id="IPR014729">
    <property type="entry name" value="Rossmann-like_a/b/a_fold"/>
</dbReference>
<dbReference type="PIRSF" id="PIRSF000089">
    <property type="entry name" value="Electra_flavoP_a"/>
    <property type="match status" value="1"/>
</dbReference>
<reference evidence="3" key="1">
    <citation type="submission" date="2015-08" db="EMBL/GenBank/DDBJ databases">
        <authorList>
            <person name="Babu N.S."/>
            <person name="Beckwith C.J."/>
            <person name="Beseler K.G."/>
            <person name="Brison A."/>
            <person name="Carone J.V."/>
            <person name="Caskin T.P."/>
            <person name="Diamond M."/>
            <person name="Durham M.E."/>
            <person name="Foxe J.M."/>
            <person name="Go M."/>
            <person name="Henderson B.A."/>
            <person name="Jones I.B."/>
            <person name="McGettigan J.A."/>
            <person name="Micheletti S.J."/>
            <person name="Nasrallah M.E."/>
            <person name="Ortiz D."/>
            <person name="Piller C.R."/>
            <person name="Privatt S.R."/>
            <person name="Schneider S.L."/>
            <person name="Sharp S."/>
            <person name="Smith T.C."/>
            <person name="Stanton J.D."/>
            <person name="Ullery H.E."/>
            <person name="Wilson R.J."/>
            <person name="Serrano M.G."/>
            <person name="Buck G."/>
            <person name="Lee V."/>
            <person name="Wang Y."/>
            <person name="Carvalho R."/>
            <person name="Voegtly L."/>
            <person name="Shi R."/>
            <person name="Duckworth R."/>
            <person name="Johnson A."/>
            <person name="Loviza R."/>
            <person name="Walstead R."/>
            <person name="Shah Z."/>
            <person name="Kiflezghi M."/>
            <person name="Wade K."/>
            <person name="Ball S.L."/>
            <person name="Bradley K.W."/>
            <person name="Asai D.J."/>
            <person name="Bowman C.A."/>
            <person name="Russell D.A."/>
            <person name="Pope W.H."/>
            <person name="Jacobs-Sera D."/>
            <person name="Hendrix R.W."/>
            <person name="Hatfull G.F."/>
        </authorList>
    </citation>
    <scope>NUCLEOTIDE SEQUENCE</scope>
</reference>
<dbReference type="InterPro" id="IPR001308">
    <property type="entry name" value="ETF_a/FixB"/>
</dbReference>
<dbReference type="EMBL" id="CZKA01000045">
    <property type="protein sequence ID" value="CUR58457.1"/>
    <property type="molecule type" value="Genomic_DNA"/>
</dbReference>
<dbReference type="AlphaFoldDB" id="A0A2P2C907"/>
<dbReference type="InterPro" id="IPR014731">
    <property type="entry name" value="ETF_asu_C"/>
</dbReference>
<dbReference type="PANTHER" id="PTHR43153">
    <property type="entry name" value="ELECTRON TRANSFER FLAVOPROTEIN ALPHA"/>
    <property type="match status" value="1"/>
</dbReference>
<dbReference type="PANTHER" id="PTHR43153:SF1">
    <property type="entry name" value="ELECTRON TRANSFER FLAVOPROTEIN SUBUNIT ALPHA, MITOCHONDRIAL"/>
    <property type="match status" value="1"/>
</dbReference>
<name>A0A2P2C907_9ZZZZ</name>